<feature type="transmembrane region" description="Helical" evidence="4">
    <location>
        <begin position="21"/>
        <end position="51"/>
    </location>
</feature>
<accession>A0A1Y3EKJ4</accession>
<comment type="caution">
    <text evidence="6">The sequence shown here is derived from an EMBL/GenBank/DDBJ whole genome shotgun (WGS) entry which is preliminary data.</text>
</comment>
<dbReference type="AlphaFoldDB" id="A0A1Y3EKJ4"/>
<dbReference type="EMBL" id="LVZM01010143">
    <property type="protein sequence ID" value="OUC45250.1"/>
    <property type="molecule type" value="Genomic_DNA"/>
</dbReference>
<dbReference type="Gene3D" id="1.20.1560.10">
    <property type="entry name" value="ABC transporter type 1, transmembrane domain"/>
    <property type="match status" value="1"/>
</dbReference>
<dbReference type="GO" id="GO:0140359">
    <property type="term" value="F:ABC-type transporter activity"/>
    <property type="evidence" value="ECO:0007669"/>
    <property type="project" value="InterPro"/>
</dbReference>
<reference evidence="6 7" key="1">
    <citation type="submission" date="2015-04" db="EMBL/GenBank/DDBJ databases">
        <title>Draft genome of the roundworm Trichinella nativa.</title>
        <authorList>
            <person name="Mitreva M."/>
        </authorList>
    </citation>
    <scope>NUCLEOTIDE SEQUENCE [LARGE SCALE GENOMIC DNA]</scope>
    <source>
        <strain evidence="6 7">ISS45</strain>
    </source>
</reference>
<proteinExistence type="predicted"/>
<dbReference type="GO" id="GO:0005524">
    <property type="term" value="F:ATP binding"/>
    <property type="evidence" value="ECO:0007669"/>
    <property type="project" value="InterPro"/>
</dbReference>
<feature type="domain" description="ABC transmembrane type-1" evidence="5">
    <location>
        <begin position="20"/>
        <end position="89"/>
    </location>
</feature>
<keyword evidence="1 4" id="KW-0812">Transmembrane</keyword>
<name>A0A1Y3EKJ4_9BILA</name>
<feature type="transmembrane region" description="Helical" evidence="4">
    <location>
        <begin position="63"/>
        <end position="84"/>
    </location>
</feature>
<dbReference type="GO" id="GO:0016020">
    <property type="term" value="C:membrane"/>
    <property type="evidence" value="ECO:0007669"/>
    <property type="project" value="InterPro"/>
</dbReference>
<keyword evidence="3 4" id="KW-0472">Membrane</keyword>
<dbReference type="Proteomes" id="UP000243006">
    <property type="component" value="Unassembled WGS sequence"/>
</dbReference>
<evidence type="ECO:0000256" key="4">
    <source>
        <dbReference type="SAM" id="Phobius"/>
    </source>
</evidence>
<feature type="non-terminal residue" evidence="6">
    <location>
        <position position="127"/>
    </location>
</feature>
<gene>
    <name evidence="6" type="ORF">D917_08556</name>
</gene>
<dbReference type="InterPro" id="IPR011527">
    <property type="entry name" value="ABC1_TM_dom"/>
</dbReference>
<dbReference type="InterPro" id="IPR036640">
    <property type="entry name" value="ABC1_TM_sf"/>
</dbReference>
<evidence type="ECO:0000313" key="6">
    <source>
        <dbReference type="EMBL" id="OUC45250.1"/>
    </source>
</evidence>
<evidence type="ECO:0000259" key="5">
    <source>
        <dbReference type="PROSITE" id="PS50929"/>
    </source>
</evidence>
<dbReference type="SUPFAM" id="SSF90123">
    <property type="entry name" value="ABC transporter transmembrane region"/>
    <property type="match status" value="1"/>
</dbReference>
<organism evidence="6 7">
    <name type="scientific">Trichinella nativa</name>
    <dbReference type="NCBI Taxonomy" id="6335"/>
    <lineage>
        <taxon>Eukaryota</taxon>
        <taxon>Metazoa</taxon>
        <taxon>Ecdysozoa</taxon>
        <taxon>Nematoda</taxon>
        <taxon>Enoplea</taxon>
        <taxon>Dorylaimia</taxon>
        <taxon>Trichinellida</taxon>
        <taxon>Trichinellidae</taxon>
        <taxon>Trichinella</taxon>
    </lineage>
</organism>
<protein>
    <recommendedName>
        <fullName evidence="5">ABC transmembrane type-1 domain-containing protein</fullName>
    </recommendedName>
</protein>
<evidence type="ECO:0000256" key="3">
    <source>
        <dbReference type="ARBA" id="ARBA00023136"/>
    </source>
</evidence>
<evidence type="ECO:0000256" key="1">
    <source>
        <dbReference type="ARBA" id="ARBA00022692"/>
    </source>
</evidence>
<dbReference type="PROSITE" id="PS50929">
    <property type="entry name" value="ABC_TM1F"/>
    <property type="match status" value="1"/>
</dbReference>
<sequence>MLKKTRRIDTGMLLKKEECKSLASLIVLSFGQNVIISIGLLSGSLLCAYFISVEQFDLTPGDYVLYAAYILQLYQPLNWMGTYYRLIHQSFIDMENMFALFSIAPEAQGSDEILTVNKGKLEFRNVS</sequence>
<keyword evidence="2 4" id="KW-1133">Transmembrane helix</keyword>
<evidence type="ECO:0000313" key="7">
    <source>
        <dbReference type="Proteomes" id="UP000243006"/>
    </source>
</evidence>
<evidence type="ECO:0000256" key="2">
    <source>
        <dbReference type="ARBA" id="ARBA00022989"/>
    </source>
</evidence>